<keyword evidence="2 6" id="KW-0812">Transmembrane</keyword>
<feature type="transmembrane region" description="Helical" evidence="6">
    <location>
        <begin position="40"/>
        <end position="63"/>
    </location>
</feature>
<evidence type="ECO:0000256" key="5">
    <source>
        <dbReference type="SAM" id="MobiDB-lite"/>
    </source>
</evidence>
<protein>
    <recommendedName>
        <fullName evidence="7">EXS domain-containing protein</fullName>
    </recommendedName>
</protein>
<reference evidence="8 9" key="1">
    <citation type="journal article" date="2011" name="J. Gen. Appl. Microbiol.">
        <title>Draft genome sequencing of the enigmatic basidiomycete Mixia osmundae.</title>
        <authorList>
            <person name="Nishida H."/>
            <person name="Nagatsuka Y."/>
            <person name="Sugiyama J."/>
        </authorList>
    </citation>
    <scope>NUCLEOTIDE SEQUENCE [LARGE SCALE GENOMIC DNA]</scope>
    <source>
        <strain evidence="9">CBS 9802 / IAM 14324 / JCM 22182 / KY 12970</strain>
    </source>
</reference>
<reference evidence="8 9" key="2">
    <citation type="journal article" date="2012" name="Open Biol.">
        <title>Characteristics of nucleosomes and linker DNA regions on the genome of the basidiomycete Mixia osmundae revealed by mono- and dinucleosome mapping.</title>
        <authorList>
            <person name="Nishida H."/>
            <person name="Kondo S."/>
            <person name="Matsumoto T."/>
            <person name="Suzuki Y."/>
            <person name="Yoshikawa H."/>
            <person name="Taylor T.D."/>
            <person name="Sugiyama J."/>
        </authorList>
    </citation>
    <scope>NUCLEOTIDE SEQUENCE [LARGE SCALE GENOMIC DNA]</scope>
    <source>
        <strain evidence="9">CBS 9802 / IAM 14324 / JCM 22182 / KY 12970</strain>
    </source>
</reference>
<evidence type="ECO:0000256" key="4">
    <source>
        <dbReference type="ARBA" id="ARBA00023136"/>
    </source>
</evidence>
<feature type="compositionally biased region" description="Polar residues" evidence="5">
    <location>
        <begin position="83"/>
        <end position="94"/>
    </location>
</feature>
<dbReference type="RefSeq" id="XP_014569954.1">
    <property type="nucleotide sequence ID" value="XM_014714468.1"/>
</dbReference>
<dbReference type="PANTHER" id="PTHR10783:SF46">
    <property type="entry name" value="PROTEIN ERD1 HOMOLOG 2"/>
    <property type="match status" value="1"/>
</dbReference>
<gene>
    <name evidence="8" type="primary">Mo02089</name>
    <name evidence="8" type="ORF">E5Q_02089</name>
</gene>
<evidence type="ECO:0000313" key="9">
    <source>
        <dbReference type="Proteomes" id="UP000009131"/>
    </source>
</evidence>
<dbReference type="STRING" id="764103.G7DXX5"/>
<sequence length="642" mass="70299">MDIDNPGNIAPDQPQDEHSPLAFLGSPSSFGNAFPLPLRIQFLVAFGLAAWATNLHILALLGIDTAKVLDVRLNDDPAWLSRPSGSPPNGTEASNGHAHGLGQSNDHTHTSGLTSTPMSNASSSSAGKSQYIHPSRLYPPIYALAGLALLWVLTGWCFYRVLGGGTDLKRERAGALAEWLPAVFGIILSAALIGPWDRLKRKERYMGLRCAKRSLLDGLYSSVPFCDVIFADILTSYAKVLGDVWVCTSIMFGREATDAIGGRWAVAIMTSLPYVVRLRQCLAEYFTTPANYAPINNANPYTLAQPPASTPSDPRTRALFNAVKYATAFPVIFLSAMQGKHEEIFRNSTEEQTTGVWLGRWALFNLWMLSVFANSMYSFWWDVTNDWGLLLCLPSGWTALSGHVQSAYMPARPATFSSPRHRAQPLPTPSNKPHYRSGSMPAARHSVSKSTSISGNATLPRIPGLPTTPNDIIGEERMHGNGNGSPPNAEATESSNGKNASGLYPPQPSYAPKRSRHGSVISISLTHVSTGAYPFLRPVLLLADPTIYYLAIGIDLLLRFTWSLKLSSHLHEIHEIEQGIFLMEALEVIRRWMWCFLRIEWEAVRKGILTASHSNGSNAGIPLSTLDEDEESRPLEPAQDRA</sequence>
<feature type="compositionally biased region" description="Polar residues" evidence="5">
    <location>
        <begin position="102"/>
        <end position="114"/>
    </location>
</feature>
<feature type="transmembrane region" description="Helical" evidence="6">
    <location>
        <begin position="361"/>
        <end position="381"/>
    </location>
</feature>
<comment type="caution">
    <text evidence="8">The sequence shown here is derived from an EMBL/GenBank/DDBJ whole genome shotgun (WGS) entry which is preliminary data.</text>
</comment>
<keyword evidence="4 6" id="KW-0472">Membrane</keyword>
<evidence type="ECO:0000256" key="2">
    <source>
        <dbReference type="ARBA" id="ARBA00022692"/>
    </source>
</evidence>
<dbReference type="Pfam" id="PF03124">
    <property type="entry name" value="EXS"/>
    <property type="match status" value="1"/>
</dbReference>
<dbReference type="EMBL" id="BABT02000062">
    <property type="protein sequence ID" value="GAA95435.1"/>
    <property type="molecule type" value="Genomic_DNA"/>
</dbReference>
<accession>G7DXX5</accession>
<comment type="subcellular location">
    <subcellularLocation>
        <location evidence="1">Membrane</location>
        <topology evidence="1">Multi-pass membrane protein</topology>
    </subcellularLocation>
</comment>
<keyword evidence="3 6" id="KW-1133">Transmembrane helix</keyword>
<evidence type="ECO:0000256" key="6">
    <source>
        <dbReference type="SAM" id="Phobius"/>
    </source>
</evidence>
<dbReference type="eggNOG" id="KOG1162">
    <property type="taxonomic scope" value="Eukaryota"/>
</dbReference>
<evidence type="ECO:0000256" key="1">
    <source>
        <dbReference type="ARBA" id="ARBA00004141"/>
    </source>
</evidence>
<evidence type="ECO:0000313" key="8">
    <source>
        <dbReference type="EMBL" id="GAA95435.1"/>
    </source>
</evidence>
<proteinExistence type="predicted"/>
<dbReference type="AlphaFoldDB" id="G7DXX5"/>
<feature type="compositionally biased region" description="Basic and acidic residues" evidence="5">
    <location>
        <begin position="632"/>
        <end position="642"/>
    </location>
</feature>
<dbReference type="OMA" id="HHTWWNG"/>
<feature type="region of interest" description="Disordered" evidence="5">
    <location>
        <begin position="80"/>
        <end position="125"/>
    </location>
</feature>
<organism evidence="8 9">
    <name type="scientific">Mixia osmundae (strain CBS 9802 / IAM 14324 / JCM 22182 / KY 12970)</name>
    <dbReference type="NCBI Taxonomy" id="764103"/>
    <lineage>
        <taxon>Eukaryota</taxon>
        <taxon>Fungi</taxon>
        <taxon>Dikarya</taxon>
        <taxon>Basidiomycota</taxon>
        <taxon>Pucciniomycotina</taxon>
        <taxon>Mixiomycetes</taxon>
        <taxon>Mixiales</taxon>
        <taxon>Mixiaceae</taxon>
        <taxon>Mixia</taxon>
    </lineage>
</organism>
<feature type="region of interest" description="Disordered" evidence="5">
    <location>
        <begin position="1"/>
        <end position="23"/>
    </location>
</feature>
<feature type="transmembrane region" description="Helical" evidence="6">
    <location>
        <begin position="137"/>
        <end position="159"/>
    </location>
</feature>
<dbReference type="FunCoup" id="G7DXX5">
    <property type="interactions" value="247"/>
</dbReference>
<keyword evidence="9" id="KW-1185">Reference proteome</keyword>
<dbReference type="HOGENOM" id="CLU_024081_2_0_1"/>
<feature type="region of interest" description="Disordered" evidence="5">
    <location>
        <begin position="620"/>
        <end position="642"/>
    </location>
</feature>
<evidence type="ECO:0000259" key="7">
    <source>
        <dbReference type="PROSITE" id="PS51380"/>
    </source>
</evidence>
<feature type="domain" description="EXS" evidence="7">
    <location>
        <begin position="257"/>
        <end position="633"/>
    </location>
</feature>
<evidence type="ECO:0000256" key="3">
    <source>
        <dbReference type="ARBA" id="ARBA00022989"/>
    </source>
</evidence>
<name>G7DXX5_MIXOS</name>
<feature type="region of interest" description="Disordered" evidence="5">
    <location>
        <begin position="413"/>
        <end position="515"/>
    </location>
</feature>
<dbReference type="InterPro" id="IPR004342">
    <property type="entry name" value="EXS_C"/>
</dbReference>
<dbReference type="Proteomes" id="UP000009131">
    <property type="component" value="Unassembled WGS sequence"/>
</dbReference>
<dbReference type="InParanoid" id="G7DXX5"/>
<dbReference type="PROSITE" id="PS51380">
    <property type="entry name" value="EXS"/>
    <property type="match status" value="1"/>
</dbReference>
<dbReference type="OrthoDB" id="2159384at2759"/>
<dbReference type="GO" id="GO:0016020">
    <property type="term" value="C:membrane"/>
    <property type="evidence" value="ECO:0007669"/>
    <property type="project" value="UniProtKB-SubCell"/>
</dbReference>
<feature type="compositionally biased region" description="Low complexity" evidence="5">
    <location>
        <begin position="115"/>
        <end position="125"/>
    </location>
</feature>
<dbReference type="PANTHER" id="PTHR10783">
    <property type="entry name" value="XENOTROPIC AND POLYTROPIC RETROVIRUS RECEPTOR 1-RELATED"/>
    <property type="match status" value="1"/>
</dbReference>
<feature type="compositionally biased region" description="Polar residues" evidence="5">
    <location>
        <begin position="448"/>
        <end position="457"/>
    </location>
</feature>
<feature type="transmembrane region" description="Helical" evidence="6">
    <location>
        <begin position="179"/>
        <end position="196"/>
    </location>
</feature>
<dbReference type="GO" id="GO:0005737">
    <property type="term" value="C:cytoplasm"/>
    <property type="evidence" value="ECO:0007669"/>
    <property type="project" value="TreeGrafter"/>
</dbReference>